<dbReference type="Proteomes" id="UP001065373">
    <property type="component" value="Chromosome"/>
</dbReference>
<dbReference type="RefSeq" id="WP_074358454.1">
    <property type="nucleotide sequence ID" value="NZ_CP104550.1"/>
</dbReference>
<dbReference type="Gene3D" id="1.10.10.1710">
    <property type="entry name" value="Deoxyribodipyrimidine photolyase-related"/>
    <property type="match status" value="1"/>
</dbReference>
<name>A0A9E7UH52_METWO</name>
<dbReference type="EMBL" id="CP104550">
    <property type="protein sequence ID" value="UXH32029.1"/>
    <property type="molecule type" value="Genomic_DNA"/>
</dbReference>
<dbReference type="InterPro" id="IPR007357">
    <property type="entry name" value="PhrB-like"/>
</dbReference>
<reference evidence="1" key="1">
    <citation type="submission" date="2022-09" db="EMBL/GenBank/DDBJ databases">
        <title>Characterization of three MwoI isoschizomers from sequenced genome and metagenomes.</title>
        <authorList>
            <person name="Fomenkov A."/>
            <person name="Xu S.Y."/>
            <person name="Roberts R.J."/>
        </authorList>
    </citation>
    <scope>NUCLEOTIDE SEQUENCE</scope>
    <source>
        <strain evidence="1">DSM 2970</strain>
    </source>
</reference>
<dbReference type="InterPro" id="IPR036134">
    <property type="entry name" value="Crypto/Photolyase_FAD-like_sf"/>
</dbReference>
<dbReference type="PANTHER" id="PTHR38657">
    <property type="entry name" value="SLR1343 PROTEIN"/>
    <property type="match status" value="1"/>
</dbReference>
<proteinExistence type="predicted"/>
<protein>
    <submittedName>
        <fullName evidence="1">Cryptochrome/photolyase family protein</fullName>
    </submittedName>
</protein>
<dbReference type="Gene3D" id="1.10.579.10">
    <property type="entry name" value="DNA Cyclobutane Dipyrimidine Photolyase, subunit A, domain 3"/>
    <property type="match status" value="1"/>
</dbReference>
<accession>A0A9E7UH52</accession>
<dbReference type="AlphaFoldDB" id="A0A9E7UH52"/>
<organism evidence="1">
    <name type="scientific">Methanothermobacter wolfeii</name>
    <name type="common">Methanobacterium wolfei</name>
    <dbReference type="NCBI Taxonomy" id="145261"/>
    <lineage>
        <taxon>Archaea</taxon>
        <taxon>Methanobacteriati</taxon>
        <taxon>Methanobacteriota</taxon>
        <taxon>Methanomada group</taxon>
        <taxon>Methanobacteria</taxon>
        <taxon>Methanobacteriales</taxon>
        <taxon>Methanobacteriaceae</taxon>
        <taxon>Methanothermobacter</taxon>
    </lineage>
</organism>
<dbReference type="InterPro" id="IPR052551">
    <property type="entry name" value="UV-DNA_repair_photolyase"/>
</dbReference>
<dbReference type="PANTHER" id="PTHR38657:SF1">
    <property type="entry name" value="SLR1343 PROTEIN"/>
    <property type="match status" value="1"/>
</dbReference>
<dbReference type="GeneID" id="75105916"/>
<evidence type="ECO:0000313" key="1">
    <source>
        <dbReference type="EMBL" id="UXH32029.1"/>
    </source>
</evidence>
<sequence length="485" mass="57728">MNEKSAALVFPHHLMKFHPAAEKTSRFILVEEQLFFGDPVFRLNFHKNKLVLHRASMRYYRDRLEGGGMETEYIEHNPDPGMSYLREHLEEYDRIYTLELLDHELSRRLRGLCRELSVELVELEGPFLLKRDLMDKYFMGDRFFLTSFYIRERKRLSILTRNSKPVGGKWTFDTENRRRLPRGMKVPEPVRLPENPYVREARAYVEERFHDNPGSTEHFNYPTTHREAEIFLKDFIENRLENFGSYQDFISRQEIFLFHSVLSSSLNTCLITPAEVMDAALSSRAPLNSVEGFVRQIMGWREFVRAVYIKKGSYERSRNYFKHTRKLNSKLYLGCTGIEPYDTAVGRVLEYGYTHHIERLMVIGNFMLLLGIDPDEVYSWFMEMFVDAYDWVMVPNVYGMSQYADGGLMATKPYISSSNYLLRMSNHSRGEWCDVWDALFWTFLSDKRKLLEANPRIRVLYRHLTDEKLRRFYRVREDFLEDLGY</sequence>
<dbReference type="Gene3D" id="3.40.50.620">
    <property type="entry name" value="HUPs"/>
    <property type="match status" value="1"/>
</dbReference>
<dbReference type="InterPro" id="IPR014729">
    <property type="entry name" value="Rossmann-like_a/b/a_fold"/>
</dbReference>
<dbReference type="SUPFAM" id="SSF48173">
    <property type="entry name" value="Cryptochrome/photolyase FAD-binding domain"/>
    <property type="match status" value="1"/>
</dbReference>
<dbReference type="Pfam" id="PF04244">
    <property type="entry name" value="DPRP"/>
    <property type="match status" value="1"/>
</dbReference>
<dbReference type="Gene3D" id="1.25.40.80">
    <property type="match status" value="1"/>
</dbReference>
<dbReference type="KEGG" id="mwo:MWSIV6_0316"/>
<gene>
    <name evidence="1" type="ORF">N5910_01650</name>
</gene>